<feature type="region of interest" description="Disordered" evidence="1">
    <location>
        <begin position="200"/>
        <end position="258"/>
    </location>
</feature>
<feature type="compositionally biased region" description="Polar residues" evidence="1">
    <location>
        <begin position="247"/>
        <end position="258"/>
    </location>
</feature>
<dbReference type="SMART" id="SM00443">
    <property type="entry name" value="G_patch"/>
    <property type="match status" value="1"/>
</dbReference>
<evidence type="ECO:0000259" key="2">
    <source>
        <dbReference type="PROSITE" id="PS50174"/>
    </source>
</evidence>
<name>A0ABR2Z4F3_9CHLO</name>
<evidence type="ECO:0000313" key="3">
    <source>
        <dbReference type="EMBL" id="KAK9918676.1"/>
    </source>
</evidence>
<dbReference type="EMBL" id="JALJOT010000001">
    <property type="protein sequence ID" value="KAK9918676.1"/>
    <property type="molecule type" value="Genomic_DNA"/>
</dbReference>
<feature type="compositionally biased region" description="Low complexity" evidence="1">
    <location>
        <begin position="230"/>
        <end position="244"/>
    </location>
</feature>
<dbReference type="PROSITE" id="PS50174">
    <property type="entry name" value="G_PATCH"/>
    <property type="match status" value="1"/>
</dbReference>
<protein>
    <recommendedName>
        <fullName evidence="2">G-patch domain-containing protein</fullName>
    </recommendedName>
</protein>
<evidence type="ECO:0000313" key="4">
    <source>
        <dbReference type="Proteomes" id="UP001491310"/>
    </source>
</evidence>
<dbReference type="PANTHER" id="PTHR47251:SF1">
    <property type="entry name" value="FINGER DOMAIN PROTEIN, PUTATIVE (AFU_ORTHOLOGUE AFUA_3G04180)-RELATED"/>
    <property type="match status" value="1"/>
</dbReference>
<dbReference type="PANTHER" id="PTHR47251">
    <property type="entry name" value="FINGER DOMAIN PROTEIN, PUTATIVE (AFU_ORTHOLOGUE AFUA_3G04180)-RELATED"/>
    <property type="match status" value="1"/>
</dbReference>
<dbReference type="Proteomes" id="UP001491310">
    <property type="component" value="Unassembled WGS sequence"/>
</dbReference>
<feature type="compositionally biased region" description="Basic and acidic residues" evidence="1">
    <location>
        <begin position="206"/>
        <end position="228"/>
    </location>
</feature>
<keyword evidence="4" id="KW-1185">Reference proteome</keyword>
<sequence length="258" mass="29228">MAGLGMPYKVVDEKLSAGRGDEFSASRIRERQEQQLFGLDDDYSLPINHRADDTLETSDLVMASLDTALGEENKGYQMLQRMGWGGKGLGRNEDGISEPIKGGVEAGLRLGLGKAEEDSYYTAAENIGRKRLEVEIQAEENEERTRRREMAVEREQRIKEDTSTAKRNLYCETCHKQYKSAAELDTHLSSYDHHHKKRLIEMKAMTSERTRSERERKERKRQEKEAAKLQEQIQRAHQARIAAEGPASSQATSLASGL</sequence>
<comment type="caution">
    <text evidence="3">The sequence shown here is derived from an EMBL/GenBank/DDBJ whole genome shotgun (WGS) entry which is preliminary data.</text>
</comment>
<evidence type="ECO:0000256" key="1">
    <source>
        <dbReference type="SAM" id="MobiDB-lite"/>
    </source>
</evidence>
<dbReference type="PROSITE" id="PS00028">
    <property type="entry name" value="ZINC_FINGER_C2H2_1"/>
    <property type="match status" value="1"/>
</dbReference>
<gene>
    <name evidence="3" type="ORF">WJX75_005881</name>
</gene>
<dbReference type="InterPro" id="IPR000467">
    <property type="entry name" value="G_patch_dom"/>
</dbReference>
<dbReference type="InterPro" id="IPR013087">
    <property type="entry name" value="Znf_C2H2_type"/>
</dbReference>
<reference evidence="3 4" key="1">
    <citation type="journal article" date="2024" name="Nat. Commun.">
        <title>Phylogenomics reveals the evolutionary origins of lichenization in chlorophyte algae.</title>
        <authorList>
            <person name="Puginier C."/>
            <person name="Libourel C."/>
            <person name="Otte J."/>
            <person name="Skaloud P."/>
            <person name="Haon M."/>
            <person name="Grisel S."/>
            <person name="Petersen M."/>
            <person name="Berrin J.G."/>
            <person name="Delaux P.M."/>
            <person name="Dal Grande F."/>
            <person name="Keller J."/>
        </authorList>
    </citation>
    <scope>NUCLEOTIDE SEQUENCE [LARGE SCALE GENOMIC DNA]</scope>
    <source>
        <strain evidence="3 4">SAG 216-7</strain>
    </source>
</reference>
<feature type="domain" description="G-patch" evidence="2">
    <location>
        <begin position="71"/>
        <end position="117"/>
    </location>
</feature>
<accession>A0ABR2Z4F3</accession>
<organism evidence="3 4">
    <name type="scientific">Coccomyxa subellipsoidea</name>
    <dbReference type="NCBI Taxonomy" id="248742"/>
    <lineage>
        <taxon>Eukaryota</taxon>
        <taxon>Viridiplantae</taxon>
        <taxon>Chlorophyta</taxon>
        <taxon>core chlorophytes</taxon>
        <taxon>Trebouxiophyceae</taxon>
        <taxon>Trebouxiophyceae incertae sedis</taxon>
        <taxon>Coccomyxaceae</taxon>
        <taxon>Coccomyxa</taxon>
    </lineage>
</organism>
<proteinExistence type="predicted"/>
<dbReference type="Pfam" id="PF01585">
    <property type="entry name" value="G-patch"/>
    <property type="match status" value="1"/>
</dbReference>